<dbReference type="CDD" id="cd00075">
    <property type="entry name" value="HATPase"/>
    <property type="match status" value="1"/>
</dbReference>
<dbReference type="InterPro" id="IPR003594">
    <property type="entry name" value="HATPase_dom"/>
</dbReference>
<organism evidence="14 15">
    <name type="scientific">Pseudonocardia ammonioxydans</name>
    <dbReference type="NCBI Taxonomy" id="260086"/>
    <lineage>
        <taxon>Bacteria</taxon>
        <taxon>Bacillati</taxon>
        <taxon>Actinomycetota</taxon>
        <taxon>Actinomycetes</taxon>
        <taxon>Pseudonocardiales</taxon>
        <taxon>Pseudonocardiaceae</taxon>
        <taxon>Pseudonocardia</taxon>
    </lineage>
</organism>
<keyword evidence="7 14" id="KW-0418">Kinase</keyword>
<feature type="transmembrane region" description="Helical" evidence="11">
    <location>
        <begin position="21"/>
        <end position="47"/>
    </location>
</feature>
<dbReference type="InterPro" id="IPR005467">
    <property type="entry name" value="His_kinase_dom"/>
</dbReference>
<dbReference type="SMART" id="SM00304">
    <property type="entry name" value="HAMP"/>
    <property type="match status" value="1"/>
</dbReference>
<dbReference type="SUPFAM" id="SSF158472">
    <property type="entry name" value="HAMP domain-like"/>
    <property type="match status" value="1"/>
</dbReference>
<dbReference type="SMART" id="SM00388">
    <property type="entry name" value="HisKA"/>
    <property type="match status" value="1"/>
</dbReference>
<evidence type="ECO:0000256" key="8">
    <source>
        <dbReference type="ARBA" id="ARBA00022989"/>
    </source>
</evidence>
<evidence type="ECO:0000256" key="3">
    <source>
        <dbReference type="ARBA" id="ARBA00012438"/>
    </source>
</evidence>
<dbReference type="PRINTS" id="PR00344">
    <property type="entry name" value="BCTRLSENSOR"/>
</dbReference>
<evidence type="ECO:0000313" key="14">
    <source>
        <dbReference type="EMBL" id="SFO38028.1"/>
    </source>
</evidence>
<evidence type="ECO:0000259" key="13">
    <source>
        <dbReference type="PROSITE" id="PS50885"/>
    </source>
</evidence>
<dbReference type="SMART" id="SM00387">
    <property type="entry name" value="HATPase_c"/>
    <property type="match status" value="1"/>
</dbReference>
<evidence type="ECO:0000256" key="7">
    <source>
        <dbReference type="ARBA" id="ARBA00022777"/>
    </source>
</evidence>
<dbReference type="PANTHER" id="PTHR45436">
    <property type="entry name" value="SENSOR HISTIDINE KINASE YKOH"/>
    <property type="match status" value="1"/>
</dbReference>
<dbReference type="STRING" id="260086.SAMN05216207_104932"/>
<sequence>MQSVLDRIPLRRFPLRHRVAAAFALVSLVVTGLFATVTWNVAALYLVEQRVEGATRQADGNVALVERTLAANPRGEGLDDLLTGLAGTPGITVALHRGGGWTTSGRTVELDDLPSPLLDLARSGTPARQRVLVEGVPSLVIAVPLDGGDMFVEVLPLQLLDTNLRLLGWILTVGVAASTVLGLGLGHWAGMRALLPLTELARAAGRVAGGDLSARLPDSSDAELAPLVATFNRNTDALEQRVRRDARFAADVSHELRSPLTTLINAVAVLRRRRGELPPTAQQAVDLLDGDVHRFRRMVEDLLEISRSDTLEREPWELGALVRGLVATRSGAPVPEVDAPEPVTVPVDRRRLDQVLGNLLDNADAHGGGALRVGVSARAGRGRIEVDDGGPGVPPEQRTAVFERFARGTLAGRRGDGDGTGLGLSLVSAHVRRHDGEVWIEERPGGGARVVVELPGEAG</sequence>
<evidence type="ECO:0000256" key="1">
    <source>
        <dbReference type="ARBA" id="ARBA00000085"/>
    </source>
</evidence>
<dbReference type="EC" id="2.7.13.3" evidence="3"/>
<dbReference type="GO" id="GO:0000155">
    <property type="term" value="F:phosphorelay sensor kinase activity"/>
    <property type="evidence" value="ECO:0007669"/>
    <property type="project" value="InterPro"/>
</dbReference>
<evidence type="ECO:0000259" key="12">
    <source>
        <dbReference type="PROSITE" id="PS50109"/>
    </source>
</evidence>
<dbReference type="PROSITE" id="PS50885">
    <property type="entry name" value="HAMP"/>
    <property type="match status" value="1"/>
</dbReference>
<evidence type="ECO:0000256" key="10">
    <source>
        <dbReference type="ARBA" id="ARBA00023136"/>
    </source>
</evidence>
<comment type="catalytic activity">
    <reaction evidence="1">
        <text>ATP + protein L-histidine = ADP + protein N-phospho-L-histidine.</text>
        <dbReference type="EC" id="2.7.13.3"/>
    </reaction>
</comment>
<dbReference type="Pfam" id="PF00512">
    <property type="entry name" value="HisKA"/>
    <property type="match status" value="1"/>
</dbReference>
<dbReference type="AlphaFoldDB" id="A0A1I5GPW0"/>
<dbReference type="OrthoDB" id="5242752at2"/>
<feature type="domain" description="HAMP" evidence="13">
    <location>
        <begin position="191"/>
        <end position="243"/>
    </location>
</feature>
<dbReference type="InterPro" id="IPR036097">
    <property type="entry name" value="HisK_dim/P_sf"/>
</dbReference>
<evidence type="ECO:0000256" key="4">
    <source>
        <dbReference type="ARBA" id="ARBA00022553"/>
    </source>
</evidence>
<dbReference type="InterPro" id="IPR050428">
    <property type="entry name" value="TCS_sensor_his_kinase"/>
</dbReference>
<evidence type="ECO:0000256" key="5">
    <source>
        <dbReference type="ARBA" id="ARBA00022679"/>
    </source>
</evidence>
<dbReference type="PROSITE" id="PS50109">
    <property type="entry name" value="HIS_KIN"/>
    <property type="match status" value="1"/>
</dbReference>
<dbReference type="GO" id="GO:0005886">
    <property type="term" value="C:plasma membrane"/>
    <property type="evidence" value="ECO:0007669"/>
    <property type="project" value="UniProtKB-SubCell"/>
</dbReference>
<keyword evidence="8 11" id="KW-1133">Transmembrane helix</keyword>
<dbReference type="EMBL" id="FOUY01000049">
    <property type="protein sequence ID" value="SFO38028.1"/>
    <property type="molecule type" value="Genomic_DNA"/>
</dbReference>
<dbReference type="CDD" id="cd00082">
    <property type="entry name" value="HisKA"/>
    <property type="match status" value="1"/>
</dbReference>
<gene>
    <name evidence="14" type="ORF">SAMN05216207_104932</name>
</gene>
<evidence type="ECO:0000256" key="6">
    <source>
        <dbReference type="ARBA" id="ARBA00022692"/>
    </source>
</evidence>
<accession>A0A1I5GPW0</accession>
<dbReference type="Pfam" id="PF02518">
    <property type="entry name" value="HATPase_c"/>
    <property type="match status" value="1"/>
</dbReference>
<feature type="transmembrane region" description="Helical" evidence="11">
    <location>
        <begin position="166"/>
        <end position="185"/>
    </location>
</feature>
<dbReference type="PANTHER" id="PTHR45436:SF5">
    <property type="entry name" value="SENSOR HISTIDINE KINASE TRCS"/>
    <property type="match status" value="1"/>
</dbReference>
<keyword evidence="9" id="KW-0902">Two-component regulatory system</keyword>
<proteinExistence type="predicted"/>
<dbReference type="Proteomes" id="UP000199614">
    <property type="component" value="Unassembled WGS sequence"/>
</dbReference>
<dbReference type="SUPFAM" id="SSF55874">
    <property type="entry name" value="ATPase domain of HSP90 chaperone/DNA topoisomerase II/histidine kinase"/>
    <property type="match status" value="1"/>
</dbReference>
<evidence type="ECO:0000256" key="9">
    <source>
        <dbReference type="ARBA" id="ARBA00023012"/>
    </source>
</evidence>
<dbReference type="Gene3D" id="6.10.340.10">
    <property type="match status" value="1"/>
</dbReference>
<keyword evidence="6 11" id="KW-0812">Transmembrane</keyword>
<dbReference type="Pfam" id="PF00672">
    <property type="entry name" value="HAMP"/>
    <property type="match status" value="1"/>
</dbReference>
<reference evidence="14 15" key="1">
    <citation type="submission" date="2016-10" db="EMBL/GenBank/DDBJ databases">
        <authorList>
            <person name="de Groot N.N."/>
        </authorList>
    </citation>
    <scope>NUCLEOTIDE SEQUENCE [LARGE SCALE GENOMIC DNA]</scope>
    <source>
        <strain evidence="14 15">CGMCC 4.1877</strain>
    </source>
</reference>
<dbReference type="InterPro" id="IPR036890">
    <property type="entry name" value="HATPase_C_sf"/>
</dbReference>
<dbReference type="RefSeq" id="WP_093354101.1">
    <property type="nucleotide sequence ID" value="NZ_FOUY01000049.1"/>
</dbReference>
<dbReference type="InterPro" id="IPR003660">
    <property type="entry name" value="HAMP_dom"/>
</dbReference>
<name>A0A1I5GPW0_PSUAM</name>
<dbReference type="InterPro" id="IPR003661">
    <property type="entry name" value="HisK_dim/P_dom"/>
</dbReference>
<keyword evidence="4" id="KW-0597">Phosphoprotein</keyword>
<keyword evidence="10 11" id="KW-0472">Membrane</keyword>
<protein>
    <recommendedName>
        <fullName evidence="3">histidine kinase</fullName>
        <ecNumber evidence="3">2.7.13.3</ecNumber>
    </recommendedName>
</protein>
<dbReference type="Gene3D" id="1.10.287.130">
    <property type="match status" value="1"/>
</dbReference>
<evidence type="ECO:0000313" key="15">
    <source>
        <dbReference type="Proteomes" id="UP000199614"/>
    </source>
</evidence>
<evidence type="ECO:0000256" key="2">
    <source>
        <dbReference type="ARBA" id="ARBA00004236"/>
    </source>
</evidence>
<evidence type="ECO:0000256" key="11">
    <source>
        <dbReference type="SAM" id="Phobius"/>
    </source>
</evidence>
<dbReference type="Gene3D" id="3.30.565.10">
    <property type="entry name" value="Histidine kinase-like ATPase, C-terminal domain"/>
    <property type="match status" value="1"/>
</dbReference>
<comment type="subcellular location">
    <subcellularLocation>
        <location evidence="2">Cell membrane</location>
    </subcellularLocation>
</comment>
<dbReference type="CDD" id="cd06225">
    <property type="entry name" value="HAMP"/>
    <property type="match status" value="1"/>
</dbReference>
<feature type="domain" description="Histidine kinase" evidence="12">
    <location>
        <begin position="251"/>
        <end position="458"/>
    </location>
</feature>
<keyword evidence="5" id="KW-0808">Transferase</keyword>
<dbReference type="SUPFAM" id="SSF47384">
    <property type="entry name" value="Homodimeric domain of signal transducing histidine kinase"/>
    <property type="match status" value="1"/>
</dbReference>
<dbReference type="InterPro" id="IPR004358">
    <property type="entry name" value="Sig_transdc_His_kin-like_C"/>
</dbReference>
<keyword evidence="15" id="KW-1185">Reference proteome</keyword>